<dbReference type="InterPro" id="IPR036412">
    <property type="entry name" value="HAD-like_sf"/>
</dbReference>
<dbReference type="PANTHER" id="PTHR43079">
    <property type="entry name" value="PROBABLE CADMIUM/ZINC-TRANSPORTING ATPASE HMA1"/>
    <property type="match status" value="1"/>
</dbReference>
<dbReference type="PROSITE" id="PS00154">
    <property type="entry name" value="ATPASE_E1_E2"/>
    <property type="match status" value="1"/>
</dbReference>
<evidence type="ECO:0000256" key="2">
    <source>
        <dbReference type="ARBA" id="ARBA00006024"/>
    </source>
</evidence>
<proteinExistence type="inferred from homology"/>
<evidence type="ECO:0000256" key="9">
    <source>
        <dbReference type="ARBA" id="ARBA00022796"/>
    </source>
</evidence>
<keyword evidence="7 17" id="KW-0479">Metal-binding</keyword>
<dbReference type="FunFam" id="2.70.150.10:FF:000020">
    <property type="entry name" value="Copper-exporting P-type ATPase A"/>
    <property type="match status" value="1"/>
</dbReference>
<keyword evidence="16 17" id="KW-0472">Membrane</keyword>
<dbReference type="CDD" id="cd07551">
    <property type="entry name" value="P-type_ATPase_HM_ZosA_PfeT-like"/>
    <property type="match status" value="1"/>
</dbReference>
<evidence type="ECO:0000256" key="3">
    <source>
        <dbReference type="ARBA" id="ARBA00022448"/>
    </source>
</evidence>
<keyword evidence="20" id="KW-1185">Reference proteome</keyword>
<name>A0A8J2ZU58_9BACL</name>
<dbReference type="InterPro" id="IPR023299">
    <property type="entry name" value="ATPase_P-typ_cyto_dom_N"/>
</dbReference>
<keyword evidence="10 17" id="KW-0067">ATP-binding</keyword>
<dbReference type="InterPro" id="IPR018303">
    <property type="entry name" value="ATPase_P-typ_P_site"/>
</dbReference>
<comment type="caution">
    <text evidence="19">The sequence shown here is derived from an EMBL/GenBank/DDBJ whole genome shotgun (WGS) entry which is preliminary data.</text>
</comment>
<evidence type="ECO:0000256" key="10">
    <source>
        <dbReference type="ARBA" id="ARBA00022840"/>
    </source>
</evidence>
<dbReference type="Proteomes" id="UP000656813">
    <property type="component" value="Unassembled WGS sequence"/>
</dbReference>
<evidence type="ECO:0000256" key="7">
    <source>
        <dbReference type="ARBA" id="ARBA00022723"/>
    </source>
</evidence>
<keyword evidence="15" id="KW-0406">Ion transport</keyword>
<keyword evidence="5" id="KW-0597">Phosphoprotein</keyword>
<evidence type="ECO:0000256" key="14">
    <source>
        <dbReference type="ARBA" id="ARBA00023008"/>
    </source>
</evidence>
<dbReference type="GO" id="GO:0006825">
    <property type="term" value="P:copper ion transport"/>
    <property type="evidence" value="ECO:0007669"/>
    <property type="project" value="UniProtKB-KW"/>
</dbReference>
<keyword evidence="14" id="KW-0186">Copper</keyword>
<dbReference type="GO" id="GO:0046872">
    <property type="term" value="F:metal ion binding"/>
    <property type="evidence" value="ECO:0007669"/>
    <property type="project" value="UniProtKB-KW"/>
</dbReference>
<dbReference type="PANTHER" id="PTHR43079:SF1">
    <property type="entry name" value="CADMIUM_ZINC-TRANSPORTING ATPASE HMA1, CHLOROPLASTIC-RELATED"/>
    <property type="match status" value="1"/>
</dbReference>
<evidence type="ECO:0000259" key="18">
    <source>
        <dbReference type="Pfam" id="PF00122"/>
    </source>
</evidence>
<evidence type="ECO:0000256" key="1">
    <source>
        <dbReference type="ARBA" id="ARBA00004651"/>
    </source>
</evidence>
<feature type="transmembrane region" description="Helical" evidence="17">
    <location>
        <begin position="257"/>
        <end position="283"/>
    </location>
</feature>
<dbReference type="Pfam" id="PF00122">
    <property type="entry name" value="E1-E2_ATPase"/>
    <property type="match status" value="1"/>
</dbReference>
<feature type="transmembrane region" description="Helical" evidence="17">
    <location>
        <begin position="589"/>
        <end position="609"/>
    </location>
</feature>
<evidence type="ECO:0000256" key="16">
    <source>
        <dbReference type="ARBA" id="ARBA00023136"/>
    </source>
</evidence>
<reference evidence="19" key="2">
    <citation type="submission" date="2020-09" db="EMBL/GenBank/DDBJ databases">
        <authorList>
            <person name="Sun Q."/>
            <person name="Zhou Y."/>
        </authorList>
    </citation>
    <scope>NUCLEOTIDE SEQUENCE</scope>
    <source>
        <strain evidence="19">CGMCC 1.12777</strain>
    </source>
</reference>
<evidence type="ECO:0000256" key="15">
    <source>
        <dbReference type="ARBA" id="ARBA00023065"/>
    </source>
</evidence>
<dbReference type="PRINTS" id="PR00119">
    <property type="entry name" value="CATATPASE"/>
</dbReference>
<keyword evidence="13 17" id="KW-1133">Transmembrane helix</keyword>
<dbReference type="PROSITE" id="PS01229">
    <property type="entry name" value="COF_2"/>
    <property type="match status" value="1"/>
</dbReference>
<dbReference type="InterPro" id="IPR023298">
    <property type="entry name" value="ATPase_P-typ_TM_dom_sf"/>
</dbReference>
<keyword evidence="8 17" id="KW-0547">Nucleotide-binding</keyword>
<keyword evidence="12" id="KW-1278">Translocase</keyword>
<evidence type="ECO:0000256" key="13">
    <source>
        <dbReference type="ARBA" id="ARBA00022989"/>
    </source>
</evidence>
<dbReference type="InterPro" id="IPR023214">
    <property type="entry name" value="HAD_sf"/>
</dbReference>
<comment type="subcellular location">
    <subcellularLocation>
        <location evidence="1">Cell membrane</location>
        <topology evidence="1">Multi-pass membrane protein</topology>
    </subcellularLocation>
</comment>
<evidence type="ECO:0000256" key="4">
    <source>
        <dbReference type="ARBA" id="ARBA00022475"/>
    </source>
</evidence>
<dbReference type="SUPFAM" id="SSF81653">
    <property type="entry name" value="Calcium ATPase, transduction domain A"/>
    <property type="match status" value="1"/>
</dbReference>
<dbReference type="InterPro" id="IPR051949">
    <property type="entry name" value="Cation_Transport_ATPase"/>
</dbReference>
<evidence type="ECO:0000256" key="5">
    <source>
        <dbReference type="ARBA" id="ARBA00022553"/>
    </source>
</evidence>
<feature type="transmembrane region" description="Helical" evidence="17">
    <location>
        <begin position="54"/>
        <end position="73"/>
    </location>
</feature>
<accession>A0A8J2ZU58</accession>
<dbReference type="InterPro" id="IPR044492">
    <property type="entry name" value="P_typ_ATPase_HD_dom"/>
</dbReference>
<protein>
    <submittedName>
        <fullName evidence="19">ATPase</fullName>
    </submittedName>
</protein>
<dbReference type="SFLD" id="SFLDG00002">
    <property type="entry name" value="C1.7:_P-type_atpase_like"/>
    <property type="match status" value="1"/>
</dbReference>
<feature type="transmembrane region" description="Helical" evidence="17">
    <location>
        <begin position="566"/>
        <end position="583"/>
    </location>
</feature>
<dbReference type="GO" id="GO:0019829">
    <property type="term" value="F:ATPase-coupled monoatomic cation transmembrane transporter activity"/>
    <property type="evidence" value="ECO:0007669"/>
    <property type="project" value="InterPro"/>
</dbReference>
<dbReference type="EMBL" id="BMFV01000006">
    <property type="protein sequence ID" value="GGH78127.1"/>
    <property type="molecule type" value="Genomic_DNA"/>
</dbReference>
<sequence>MILAIIAGLLILSGWLLEHLTDHSQWFIFLLAYIIGGYAKAKEGWEETVHERKLNVELLMILAAIGAACIGNWQEGAVLIFIFALSGALESYATARSSHALSELLAYKPETARLILNGSETLVPVEQLTIGDKIRVKPGERVSADGTIIKGETTVDQSTITGESVPVYLKTGEDMMAGTMNIEGSVVVRVNKRSHETVFSRILQMVQTAQEEKVPAQQFIEKVEPHYVKAVLLFTAIMLVAPPFIMDWTWHLTFYRAMILLVVTSPCALVASTMPAVLSAIAFGARQGILVKGGGHLELFSSINAIAFDKTGTLTVGRPEVTRVHVEPSTDIQSFLAIAGSIEHESTHPLASAIVRYAETQLGHKAWETALQIQTKPGFGVSGIINGISYKVGKAAYIGEEIIETFLQDTVKRPETDQTVVYVATKDKVLGYFALRDQMRKEAQEAINTLNHHGIATIMLTGDNERTAQAIAQEAGVTDAISNCLPDNKVTHIKALQKKHGKVAMIGDGINDTPALATADIGIAMGGGTDAALEAADIVLVKNDLKKMVNLVHFSKKMNRIIKQNVIFALAMIAFLIVNTFLGDLSLTLGVIGHEGSTILVILNGLRLLRG</sequence>
<dbReference type="NCBIfam" id="TIGR01525">
    <property type="entry name" value="ATPase-IB_hvy"/>
    <property type="match status" value="1"/>
</dbReference>
<dbReference type="InterPro" id="IPR027256">
    <property type="entry name" value="P-typ_ATPase_IB"/>
</dbReference>
<keyword evidence="3" id="KW-0813">Transport</keyword>
<dbReference type="GO" id="GO:0005524">
    <property type="term" value="F:ATP binding"/>
    <property type="evidence" value="ECO:0007669"/>
    <property type="project" value="UniProtKB-UniRule"/>
</dbReference>
<keyword evidence="6 17" id="KW-0812">Transmembrane</keyword>
<feature type="transmembrane region" description="Helical" evidence="17">
    <location>
        <begin position="227"/>
        <end position="245"/>
    </location>
</feature>
<evidence type="ECO:0000256" key="11">
    <source>
        <dbReference type="ARBA" id="ARBA00022842"/>
    </source>
</evidence>
<keyword evidence="9" id="KW-0187">Copper transport</keyword>
<dbReference type="SFLD" id="SFLDF00027">
    <property type="entry name" value="p-type_atpase"/>
    <property type="match status" value="1"/>
</dbReference>
<dbReference type="SUPFAM" id="SSF56784">
    <property type="entry name" value="HAD-like"/>
    <property type="match status" value="1"/>
</dbReference>
<dbReference type="PRINTS" id="PR00120">
    <property type="entry name" value="HATPASE"/>
</dbReference>
<gene>
    <name evidence="19" type="ORF">GCM10007096_11060</name>
</gene>
<keyword evidence="4 17" id="KW-1003">Cell membrane</keyword>
<keyword evidence="11" id="KW-0460">Magnesium</keyword>
<dbReference type="AlphaFoldDB" id="A0A8J2ZU58"/>
<dbReference type="Pfam" id="PF00702">
    <property type="entry name" value="Hydrolase"/>
    <property type="match status" value="1"/>
</dbReference>
<dbReference type="Gene3D" id="2.70.150.10">
    <property type="entry name" value="Calcium-transporting ATPase, cytoplasmic transduction domain A"/>
    <property type="match status" value="1"/>
</dbReference>
<evidence type="ECO:0000256" key="8">
    <source>
        <dbReference type="ARBA" id="ARBA00022741"/>
    </source>
</evidence>
<dbReference type="NCBIfam" id="TIGR01511">
    <property type="entry name" value="ATPase-IB1_Cu"/>
    <property type="match status" value="1"/>
</dbReference>
<dbReference type="Gene3D" id="3.40.1110.10">
    <property type="entry name" value="Calcium-transporting ATPase, cytoplasmic domain N"/>
    <property type="match status" value="1"/>
</dbReference>
<evidence type="ECO:0000313" key="19">
    <source>
        <dbReference type="EMBL" id="GGH78127.1"/>
    </source>
</evidence>
<evidence type="ECO:0000256" key="17">
    <source>
        <dbReference type="RuleBase" id="RU362081"/>
    </source>
</evidence>
<dbReference type="InterPro" id="IPR001757">
    <property type="entry name" value="P_typ_ATPase"/>
</dbReference>
<dbReference type="GO" id="GO:0005886">
    <property type="term" value="C:plasma membrane"/>
    <property type="evidence" value="ECO:0007669"/>
    <property type="project" value="UniProtKB-SubCell"/>
</dbReference>
<evidence type="ECO:0000313" key="20">
    <source>
        <dbReference type="Proteomes" id="UP000656813"/>
    </source>
</evidence>
<feature type="domain" description="P-type ATPase A" evidence="18">
    <location>
        <begin position="108"/>
        <end position="207"/>
    </location>
</feature>
<organism evidence="19 20">
    <name type="scientific">Pullulanibacillus pueri</name>
    <dbReference type="NCBI Taxonomy" id="1437324"/>
    <lineage>
        <taxon>Bacteria</taxon>
        <taxon>Bacillati</taxon>
        <taxon>Bacillota</taxon>
        <taxon>Bacilli</taxon>
        <taxon>Bacillales</taxon>
        <taxon>Sporolactobacillaceae</taxon>
        <taxon>Pullulanibacillus</taxon>
    </lineage>
</organism>
<dbReference type="GO" id="GO:0016887">
    <property type="term" value="F:ATP hydrolysis activity"/>
    <property type="evidence" value="ECO:0007669"/>
    <property type="project" value="InterPro"/>
</dbReference>
<dbReference type="Gene3D" id="3.40.50.1000">
    <property type="entry name" value="HAD superfamily/HAD-like"/>
    <property type="match status" value="1"/>
</dbReference>
<dbReference type="SUPFAM" id="SSF81665">
    <property type="entry name" value="Calcium ATPase, transmembrane domain M"/>
    <property type="match status" value="1"/>
</dbReference>
<dbReference type="NCBIfam" id="TIGR01494">
    <property type="entry name" value="ATPase_P-type"/>
    <property type="match status" value="1"/>
</dbReference>
<evidence type="ECO:0000256" key="6">
    <source>
        <dbReference type="ARBA" id="ARBA00022692"/>
    </source>
</evidence>
<reference evidence="19" key="1">
    <citation type="journal article" date="2014" name="Int. J. Syst. Evol. Microbiol.">
        <title>Complete genome sequence of Corynebacterium casei LMG S-19264T (=DSM 44701T), isolated from a smear-ripened cheese.</title>
        <authorList>
            <consortium name="US DOE Joint Genome Institute (JGI-PGF)"/>
            <person name="Walter F."/>
            <person name="Albersmeier A."/>
            <person name="Kalinowski J."/>
            <person name="Ruckert C."/>
        </authorList>
    </citation>
    <scope>NUCLEOTIDE SEQUENCE</scope>
    <source>
        <strain evidence="19">CGMCC 1.12777</strain>
    </source>
</reference>
<dbReference type="InterPro" id="IPR008250">
    <property type="entry name" value="ATPase_P-typ_transduc_dom_A_sf"/>
</dbReference>
<comment type="similarity">
    <text evidence="2 17">Belongs to the cation transport ATPase (P-type) (TC 3.A.3) family. Type IB subfamily.</text>
</comment>
<evidence type="ECO:0000256" key="12">
    <source>
        <dbReference type="ARBA" id="ARBA00022967"/>
    </source>
</evidence>
<dbReference type="InterPro" id="IPR059000">
    <property type="entry name" value="ATPase_P-type_domA"/>
</dbReference>
<dbReference type="SFLD" id="SFLDS00003">
    <property type="entry name" value="Haloacid_Dehalogenase"/>
    <property type="match status" value="1"/>
</dbReference>